<keyword evidence="1" id="KW-0472">Membrane</keyword>
<protein>
    <submittedName>
        <fullName evidence="2">Uncharacterized protein</fullName>
    </submittedName>
</protein>
<evidence type="ECO:0000313" key="3">
    <source>
        <dbReference type="Proteomes" id="UP001391051"/>
    </source>
</evidence>
<gene>
    <name evidence="2" type="ORF">PG986_004390</name>
</gene>
<accession>A0ABR1QMG1</accession>
<proteinExistence type="predicted"/>
<keyword evidence="1" id="KW-1133">Transmembrane helix</keyword>
<keyword evidence="3" id="KW-1185">Reference proteome</keyword>
<dbReference type="Proteomes" id="UP001391051">
    <property type="component" value="Unassembled WGS sequence"/>
</dbReference>
<feature type="transmembrane region" description="Helical" evidence="1">
    <location>
        <begin position="7"/>
        <end position="28"/>
    </location>
</feature>
<evidence type="ECO:0000313" key="2">
    <source>
        <dbReference type="EMBL" id="KAK7959536.1"/>
    </source>
</evidence>
<comment type="caution">
    <text evidence="2">The sequence shown here is derived from an EMBL/GenBank/DDBJ whole genome shotgun (WGS) entry which is preliminary data.</text>
</comment>
<dbReference type="RefSeq" id="XP_066703239.1">
    <property type="nucleotide sequence ID" value="XM_066840612.1"/>
</dbReference>
<sequence>MAGHEKLFFVFFACCRWWVLVLVLVLAWPMGVGAQGWAARAAGAAARRRHPVRSHQGPVVLGFSLRVAEIDMCTR</sequence>
<reference evidence="2 3" key="1">
    <citation type="submission" date="2023-01" db="EMBL/GenBank/DDBJ databases">
        <title>Analysis of 21 Apiospora genomes using comparative genomics revels a genus with tremendous synthesis potential of carbohydrate active enzymes and secondary metabolites.</title>
        <authorList>
            <person name="Sorensen T."/>
        </authorList>
    </citation>
    <scope>NUCLEOTIDE SEQUENCE [LARGE SCALE GENOMIC DNA]</scope>
    <source>
        <strain evidence="2 3">CBS 24483</strain>
    </source>
</reference>
<evidence type="ECO:0000256" key="1">
    <source>
        <dbReference type="SAM" id="Phobius"/>
    </source>
</evidence>
<name>A0ABR1QMG1_9PEZI</name>
<dbReference type="EMBL" id="JAQQWE010000003">
    <property type="protein sequence ID" value="KAK7959536.1"/>
    <property type="molecule type" value="Genomic_DNA"/>
</dbReference>
<organism evidence="2 3">
    <name type="scientific">Apiospora aurea</name>
    <dbReference type="NCBI Taxonomy" id="335848"/>
    <lineage>
        <taxon>Eukaryota</taxon>
        <taxon>Fungi</taxon>
        <taxon>Dikarya</taxon>
        <taxon>Ascomycota</taxon>
        <taxon>Pezizomycotina</taxon>
        <taxon>Sordariomycetes</taxon>
        <taxon>Xylariomycetidae</taxon>
        <taxon>Amphisphaeriales</taxon>
        <taxon>Apiosporaceae</taxon>
        <taxon>Apiospora</taxon>
    </lineage>
</organism>
<keyword evidence="1" id="KW-0812">Transmembrane</keyword>
<dbReference type="GeneID" id="92073674"/>